<accession>A0ABM9FJZ1</accession>
<keyword evidence="2" id="KW-1185">Reference proteome</keyword>
<name>A0ABM9FJZ1_9VIBR</name>
<comment type="caution">
    <text evidence="1">The sequence shown here is derived from an EMBL/GenBank/DDBJ whole genome shotgun (WGS) entry which is preliminary data.</text>
</comment>
<sequence>MGLDVKIIDDINGKIIFRVLSFMERITKVSATGLPLLH</sequence>
<gene>
    <name evidence="1" type="ORF">VAE063_1010228</name>
</gene>
<organism evidence="1 2">
    <name type="scientific">Vibrio aestuarianus</name>
    <dbReference type="NCBI Taxonomy" id="28171"/>
    <lineage>
        <taxon>Bacteria</taxon>
        <taxon>Pseudomonadati</taxon>
        <taxon>Pseudomonadota</taxon>
        <taxon>Gammaproteobacteria</taxon>
        <taxon>Vibrionales</taxon>
        <taxon>Vibrionaceae</taxon>
        <taxon>Vibrio</taxon>
    </lineage>
</organism>
<dbReference type="EMBL" id="CALYLK010000002">
    <property type="protein sequence ID" value="CAH8198188.1"/>
    <property type="molecule type" value="Genomic_DNA"/>
</dbReference>
<evidence type="ECO:0000313" key="1">
    <source>
        <dbReference type="EMBL" id="CAH8198188.1"/>
    </source>
</evidence>
<reference evidence="1" key="1">
    <citation type="submission" date="2022-06" db="EMBL/GenBank/DDBJ databases">
        <authorList>
            <person name="Goudenege D."/>
            <person name="Le Roux F."/>
        </authorList>
    </citation>
    <scope>NUCLEOTIDE SEQUENCE</scope>
    <source>
        <strain evidence="1">12-063</strain>
    </source>
</reference>
<protein>
    <submittedName>
        <fullName evidence="1">Uncharacterized protein</fullName>
    </submittedName>
</protein>
<proteinExistence type="predicted"/>
<evidence type="ECO:0000313" key="2">
    <source>
        <dbReference type="Proteomes" id="UP001152658"/>
    </source>
</evidence>
<dbReference type="Proteomes" id="UP001152658">
    <property type="component" value="Unassembled WGS sequence"/>
</dbReference>